<dbReference type="Pfam" id="PF03732">
    <property type="entry name" value="Retrotrans_gag"/>
    <property type="match status" value="1"/>
</dbReference>
<name>A0A438JJS7_VITVI</name>
<reference evidence="3 4" key="1">
    <citation type="journal article" date="2018" name="PLoS Genet.">
        <title>Population sequencing reveals clonal diversity and ancestral inbreeding in the grapevine cultivar Chardonnay.</title>
        <authorList>
            <person name="Roach M.J."/>
            <person name="Johnson D.L."/>
            <person name="Bohlmann J."/>
            <person name="van Vuuren H.J."/>
            <person name="Jones S.J."/>
            <person name="Pretorius I.S."/>
            <person name="Schmidt S.A."/>
            <person name="Borneman A.R."/>
        </authorList>
    </citation>
    <scope>NUCLEOTIDE SEQUENCE [LARGE SCALE GENOMIC DNA]</scope>
    <source>
        <strain evidence="4">cv. Chardonnay</strain>
        <tissue evidence="3">Leaf</tissue>
    </source>
</reference>
<evidence type="ECO:0000313" key="4">
    <source>
        <dbReference type="Proteomes" id="UP000288805"/>
    </source>
</evidence>
<feature type="domain" description="Retrotransposon gag" evidence="2">
    <location>
        <begin position="143"/>
        <end position="202"/>
    </location>
</feature>
<dbReference type="Gene3D" id="2.40.70.10">
    <property type="entry name" value="Acid Proteases"/>
    <property type="match status" value="1"/>
</dbReference>
<accession>A0A438JJS7</accession>
<dbReference type="SUPFAM" id="SSF50630">
    <property type="entry name" value="Acid proteases"/>
    <property type="match status" value="1"/>
</dbReference>
<dbReference type="PANTHER" id="PTHR12917">
    <property type="entry name" value="ASPARTYL PROTEASE DDI-RELATED"/>
    <property type="match status" value="1"/>
</dbReference>
<feature type="region of interest" description="Disordered" evidence="1">
    <location>
        <begin position="238"/>
        <end position="272"/>
    </location>
</feature>
<comment type="caution">
    <text evidence="3">The sequence shown here is derived from an EMBL/GenBank/DDBJ whole genome shotgun (WGS) entry which is preliminary data.</text>
</comment>
<dbReference type="PANTHER" id="PTHR12917:SF18">
    <property type="entry name" value="DNA DAMAGE-INDUCIBLE PROTEIN 1-LIKE"/>
    <property type="match status" value="1"/>
</dbReference>
<sequence>MTGGSAMDALHERMTEMEEALGEWPSEEDTVASWAEHTMGEIQVQRSLLETYDNFFEEKLARFKAEMQSLIDDFKGVLQSYGEDVAVLKKAVLQGFSSGPEALSSKVRKPKGFNDNMNAKELEKFLWDMEQFFKAAHIPDDEKELKEQFLPTNIVWVAREALKRLKHTESVSEYVKEFSSLMLDIKNMLEDDKIFNFMSGLQGWAQTKLRRQGVRDLPAAMAAVDCLVDYKMGGVISPMQRPKSDGGKKAKAEGKASKKSGWKKQGKKSTVGGKLVEKTTKEKLSALVTADDKGDSYSKTPPRVNPLQLLNVINGETLVQKSLIHVHAVVNGVQVKALVDNGTTRNFIATREATRLGLKLEEDTNQIKAVNRKAQKIQGVAKNVPMQIGDWKGMCSLLCVPLDDFDLILGVDFLLRAKVTLIPHLGGLMMLEEKQSCFVKALRTKDGGKGQLEMLSAIQLKKGLKKDQETYVAALIEIKEGQSMEVPDLVIKILKEFRDVMPTELPKELPPRRLIDHKIELLPGTKAPT</sequence>
<dbReference type="Proteomes" id="UP000288805">
    <property type="component" value="Unassembled WGS sequence"/>
</dbReference>
<dbReference type="Pfam" id="PF08284">
    <property type="entry name" value="RVP_2"/>
    <property type="match status" value="1"/>
</dbReference>
<dbReference type="InterPro" id="IPR005162">
    <property type="entry name" value="Retrotrans_gag_dom"/>
</dbReference>
<evidence type="ECO:0000313" key="3">
    <source>
        <dbReference type="EMBL" id="RVX09204.1"/>
    </source>
</evidence>
<dbReference type="InterPro" id="IPR021109">
    <property type="entry name" value="Peptidase_aspartic_dom_sf"/>
</dbReference>
<gene>
    <name evidence="3" type="ORF">CK203_013768</name>
</gene>
<evidence type="ECO:0000259" key="2">
    <source>
        <dbReference type="Pfam" id="PF03732"/>
    </source>
</evidence>
<feature type="compositionally biased region" description="Basic residues" evidence="1">
    <location>
        <begin position="257"/>
        <end position="267"/>
    </location>
</feature>
<dbReference type="CDD" id="cd00303">
    <property type="entry name" value="retropepsin_like"/>
    <property type="match status" value="1"/>
</dbReference>
<proteinExistence type="predicted"/>
<organism evidence="3 4">
    <name type="scientific">Vitis vinifera</name>
    <name type="common">Grape</name>
    <dbReference type="NCBI Taxonomy" id="29760"/>
    <lineage>
        <taxon>Eukaryota</taxon>
        <taxon>Viridiplantae</taxon>
        <taxon>Streptophyta</taxon>
        <taxon>Embryophyta</taxon>
        <taxon>Tracheophyta</taxon>
        <taxon>Spermatophyta</taxon>
        <taxon>Magnoliopsida</taxon>
        <taxon>eudicotyledons</taxon>
        <taxon>Gunneridae</taxon>
        <taxon>Pentapetalae</taxon>
        <taxon>rosids</taxon>
        <taxon>Vitales</taxon>
        <taxon>Vitaceae</taxon>
        <taxon>Viteae</taxon>
        <taxon>Vitis</taxon>
    </lineage>
</organism>
<protein>
    <recommendedName>
        <fullName evidence="2">Retrotransposon gag domain-containing protein</fullName>
    </recommendedName>
</protein>
<dbReference type="EMBL" id="QGNW01000039">
    <property type="protein sequence ID" value="RVX09204.1"/>
    <property type="molecule type" value="Genomic_DNA"/>
</dbReference>
<evidence type="ECO:0000256" key="1">
    <source>
        <dbReference type="SAM" id="MobiDB-lite"/>
    </source>
</evidence>
<feature type="compositionally biased region" description="Basic and acidic residues" evidence="1">
    <location>
        <begin position="242"/>
        <end position="256"/>
    </location>
</feature>
<dbReference type="AlphaFoldDB" id="A0A438JJS7"/>